<proteinExistence type="inferred from homology"/>
<dbReference type="AlphaFoldDB" id="A0AA36Y6Q9"/>
<evidence type="ECO:0000256" key="2">
    <source>
        <dbReference type="ARBA" id="ARBA00022741"/>
    </source>
</evidence>
<dbReference type="PANTHER" id="PTHR12835">
    <property type="entry name" value="BIOTIN PROTEIN LIGASE"/>
    <property type="match status" value="1"/>
</dbReference>
<dbReference type="PROSITE" id="PS51733">
    <property type="entry name" value="BPL_LPL_CATALYTIC"/>
    <property type="match status" value="1"/>
</dbReference>
<dbReference type="InterPro" id="IPR004408">
    <property type="entry name" value="Biotin_CoA_COase_ligase"/>
</dbReference>
<keyword evidence="2 5" id="KW-0547">Nucleotide-binding</keyword>
<feature type="binding site" evidence="5">
    <location>
        <begin position="118"/>
        <end position="120"/>
    </location>
    <ligand>
        <name>biotin</name>
        <dbReference type="ChEBI" id="CHEBI:57586"/>
    </ligand>
</feature>
<name>A0AA36Y6Q9_9FIRM</name>
<dbReference type="SUPFAM" id="SSF50037">
    <property type="entry name" value="C-terminal domain of transcriptional repressors"/>
    <property type="match status" value="1"/>
</dbReference>
<dbReference type="InterPro" id="IPR013196">
    <property type="entry name" value="HTH_11"/>
</dbReference>
<evidence type="ECO:0000256" key="1">
    <source>
        <dbReference type="ARBA" id="ARBA00022598"/>
    </source>
</evidence>
<dbReference type="InterPro" id="IPR004143">
    <property type="entry name" value="BPL_LPL_catalytic"/>
</dbReference>
<evidence type="ECO:0000256" key="4">
    <source>
        <dbReference type="ARBA" id="ARBA00023267"/>
    </source>
</evidence>
<dbReference type="Gene3D" id="3.30.930.10">
    <property type="entry name" value="Bira Bifunctional Protein, Domain 2"/>
    <property type="match status" value="1"/>
</dbReference>
<keyword evidence="4 5" id="KW-0092">Biotin</keyword>
<dbReference type="HAMAP" id="MF_00978">
    <property type="entry name" value="Bifunct_BirA"/>
    <property type="match status" value="1"/>
</dbReference>
<reference evidence="7 8" key="1">
    <citation type="submission" date="2011-10" db="EMBL/GenBank/DDBJ databases">
        <title>The Genome Sequence of Lachnospiraceae bacterium ACC2.</title>
        <authorList>
            <consortium name="The Broad Institute Genome Sequencing Platform"/>
            <person name="Earl A."/>
            <person name="Ward D."/>
            <person name="Feldgarden M."/>
            <person name="Gevers D."/>
            <person name="Sizova M."/>
            <person name="Hazen A."/>
            <person name="Epstein S."/>
            <person name="Young S.K."/>
            <person name="Zeng Q."/>
            <person name="Gargeya S."/>
            <person name="Fitzgerald M."/>
            <person name="Haas B."/>
            <person name="Abouelleil A."/>
            <person name="Alvarado L."/>
            <person name="Arachchi H.M."/>
            <person name="Berlin A."/>
            <person name="Brown A."/>
            <person name="Chapman S.B."/>
            <person name="Chen Z."/>
            <person name="Dunbar C."/>
            <person name="Freedman E."/>
            <person name="Gearin G."/>
            <person name="Goldberg J."/>
            <person name="Griggs A."/>
            <person name="Gujja S."/>
            <person name="Heiman D."/>
            <person name="Howarth C."/>
            <person name="Larson L."/>
            <person name="Lui A."/>
            <person name="MacDonald P.J.P."/>
            <person name="Montmayeur A."/>
            <person name="Murphy C."/>
            <person name="Neiman D."/>
            <person name="Pearson M."/>
            <person name="Priest M."/>
            <person name="Roberts A."/>
            <person name="Saif S."/>
            <person name="Shea T."/>
            <person name="Shenoy N."/>
            <person name="Sisk P."/>
            <person name="Stolte C."/>
            <person name="Sykes S."/>
            <person name="Wortman J."/>
            <person name="Nusbaum C."/>
            <person name="Birren B."/>
        </authorList>
    </citation>
    <scope>NUCLEOTIDE SEQUENCE [LARGE SCALE GENOMIC DNA]</scope>
    <source>
        <strain evidence="7 8">ACC2</strain>
    </source>
</reference>
<dbReference type="EMBL" id="AGEL01000003">
    <property type="protein sequence ID" value="EHO18162.1"/>
    <property type="molecule type" value="Genomic_DNA"/>
</dbReference>
<dbReference type="InterPro" id="IPR036390">
    <property type="entry name" value="WH_DNA-bd_sf"/>
</dbReference>
<dbReference type="InterPro" id="IPR036388">
    <property type="entry name" value="WH-like_DNA-bd_sf"/>
</dbReference>
<protein>
    <recommendedName>
        <fullName evidence="5">Bifunctional ligase/repressor BirA</fullName>
    </recommendedName>
    <alternativeName>
        <fullName evidence="5">Biotin--[acetyl-CoA-carboxylase] ligase</fullName>
        <ecNumber evidence="5">6.3.4.15</ecNumber>
    </alternativeName>
    <alternativeName>
        <fullName evidence="5">Biotin--protein ligase</fullName>
    </alternativeName>
    <alternativeName>
        <fullName evidence="5">Biotin-[acetyl-CoA carboxylase] synthetase</fullName>
    </alternativeName>
</protein>
<dbReference type="GO" id="GO:0003677">
    <property type="term" value="F:DNA binding"/>
    <property type="evidence" value="ECO:0007669"/>
    <property type="project" value="UniProtKB-UniRule"/>
</dbReference>
<dbReference type="InterPro" id="IPR045864">
    <property type="entry name" value="aa-tRNA-synth_II/BPL/LPL"/>
</dbReference>
<dbReference type="Pfam" id="PF02237">
    <property type="entry name" value="BPL_C"/>
    <property type="match status" value="1"/>
</dbReference>
<dbReference type="PANTHER" id="PTHR12835:SF5">
    <property type="entry name" value="BIOTIN--PROTEIN LIGASE"/>
    <property type="match status" value="1"/>
</dbReference>
<sequence length="327" mass="36213">MLKDDILKALLEAGDYCSGQALCERFHVTRTAVWKAVARLRDEGYTIEARQNRGYRLQNTEYLLSQASLDEAFAAQNFLKRWVFLQQTDSTNLEVKRAAAAGDWGPTLFVAEEQTAGRGRRGRNWSSPPGSGIWMSLLLRPKLRPERASVLTLVTALAVTDGIREATGLEAAIKWPNDVVVKGKKVAGILTEMSTDMDRIEFVVIGIGINVNTESFPEEIQSVATSLAIEQGKRAARTPIIAAIWKHFAAYERLFEATGSFAALKERYETLLANRNREVRVLDPDGEYTGTAIGITEEGELLVLRDDQSLTAVRSGEVSVRGIYGYV</sequence>
<feature type="binding site" evidence="5">
    <location>
        <position position="185"/>
    </location>
    <ligand>
        <name>biotin</name>
        <dbReference type="ChEBI" id="CHEBI:57586"/>
    </ligand>
</feature>
<comment type="function">
    <text evidence="5">Acts both as a biotin--[acetyl-CoA-carboxylase] ligase and a repressor.</text>
</comment>
<dbReference type="GO" id="GO:0005524">
    <property type="term" value="F:ATP binding"/>
    <property type="evidence" value="ECO:0007669"/>
    <property type="project" value="UniProtKB-UniRule"/>
</dbReference>
<dbReference type="GO" id="GO:0016740">
    <property type="term" value="F:transferase activity"/>
    <property type="evidence" value="ECO:0007669"/>
    <property type="project" value="UniProtKB-ARBA"/>
</dbReference>
<accession>A0AA36Y6Q9</accession>
<feature type="domain" description="BPL/LPL catalytic" evidence="6">
    <location>
        <begin position="66"/>
        <end position="256"/>
    </location>
</feature>
<keyword evidence="5" id="KW-0238">DNA-binding</keyword>
<dbReference type="Gene3D" id="2.30.30.100">
    <property type="match status" value="1"/>
</dbReference>
<comment type="catalytic activity">
    <reaction evidence="5">
        <text>biotin + L-lysyl-[protein] + ATP = N(6)-biotinyl-L-lysyl-[protein] + AMP + diphosphate + H(+)</text>
        <dbReference type="Rhea" id="RHEA:11756"/>
        <dbReference type="Rhea" id="RHEA-COMP:9752"/>
        <dbReference type="Rhea" id="RHEA-COMP:10505"/>
        <dbReference type="ChEBI" id="CHEBI:15378"/>
        <dbReference type="ChEBI" id="CHEBI:29969"/>
        <dbReference type="ChEBI" id="CHEBI:30616"/>
        <dbReference type="ChEBI" id="CHEBI:33019"/>
        <dbReference type="ChEBI" id="CHEBI:57586"/>
        <dbReference type="ChEBI" id="CHEBI:83144"/>
        <dbReference type="ChEBI" id="CHEBI:456215"/>
        <dbReference type="EC" id="6.3.4.15"/>
    </reaction>
</comment>
<keyword evidence="1 5" id="KW-0436">Ligase</keyword>
<dbReference type="GO" id="GO:0006355">
    <property type="term" value="P:regulation of DNA-templated transcription"/>
    <property type="evidence" value="ECO:0007669"/>
    <property type="project" value="UniProtKB-UniRule"/>
</dbReference>
<organism evidence="7 8">
    <name type="scientific">Stomatobaculum longum</name>
    <dbReference type="NCBI Taxonomy" id="796942"/>
    <lineage>
        <taxon>Bacteria</taxon>
        <taxon>Bacillati</taxon>
        <taxon>Bacillota</taxon>
        <taxon>Clostridia</taxon>
        <taxon>Lachnospirales</taxon>
        <taxon>Lachnospiraceae</taxon>
        <taxon>Stomatobaculum</taxon>
    </lineage>
</organism>
<keyword evidence="3 5" id="KW-0067">ATP-binding</keyword>
<evidence type="ECO:0000256" key="3">
    <source>
        <dbReference type="ARBA" id="ARBA00022840"/>
    </source>
</evidence>
<comment type="caution">
    <text evidence="7">The sequence shown here is derived from an EMBL/GenBank/DDBJ whole genome shotgun (WGS) entry which is preliminary data.</text>
</comment>
<keyword evidence="5" id="KW-0804">Transcription</keyword>
<feature type="binding site" evidence="5">
    <location>
        <position position="114"/>
    </location>
    <ligand>
        <name>biotin</name>
        <dbReference type="ChEBI" id="CHEBI:57586"/>
    </ligand>
</feature>
<keyword evidence="5" id="KW-0678">Repressor</keyword>
<comment type="similarity">
    <text evidence="5">Belongs to the biotin--protein ligase family.</text>
</comment>
<dbReference type="GO" id="GO:0004077">
    <property type="term" value="F:biotin--[biotin carboxyl-carrier protein] ligase activity"/>
    <property type="evidence" value="ECO:0007669"/>
    <property type="project" value="UniProtKB-UniRule"/>
</dbReference>
<evidence type="ECO:0000313" key="7">
    <source>
        <dbReference type="EMBL" id="EHO18162.1"/>
    </source>
</evidence>
<feature type="binding site" evidence="5">
    <location>
        <begin position="90"/>
        <end position="92"/>
    </location>
    <ligand>
        <name>biotin</name>
        <dbReference type="ChEBI" id="CHEBI:57586"/>
    </ligand>
</feature>
<dbReference type="Pfam" id="PF03099">
    <property type="entry name" value="BPL_LplA_LipB"/>
    <property type="match status" value="1"/>
</dbReference>
<dbReference type="InterPro" id="IPR003142">
    <property type="entry name" value="BPL_C"/>
</dbReference>
<keyword evidence="5" id="KW-0805">Transcription regulation</keyword>
<dbReference type="Proteomes" id="UP000018466">
    <property type="component" value="Unassembled WGS sequence"/>
</dbReference>
<gene>
    <name evidence="5" type="primary">birA</name>
    <name evidence="7" type="ORF">HMPREF9623_00346</name>
</gene>
<dbReference type="GO" id="GO:0005737">
    <property type="term" value="C:cytoplasm"/>
    <property type="evidence" value="ECO:0007669"/>
    <property type="project" value="TreeGrafter"/>
</dbReference>
<dbReference type="Pfam" id="PF08279">
    <property type="entry name" value="HTH_11"/>
    <property type="match status" value="1"/>
</dbReference>
<dbReference type="Gene3D" id="1.10.10.10">
    <property type="entry name" value="Winged helix-like DNA-binding domain superfamily/Winged helix DNA-binding domain"/>
    <property type="match status" value="1"/>
</dbReference>
<evidence type="ECO:0000313" key="8">
    <source>
        <dbReference type="Proteomes" id="UP000018466"/>
    </source>
</evidence>
<dbReference type="EC" id="6.3.4.15" evidence="5"/>
<evidence type="ECO:0000256" key="5">
    <source>
        <dbReference type="HAMAP-Rule" id="MF_00978"/>
    </source>
</evidence>
<dbReference type="NCBIfam" id="TIGR00121">
    <property type="entry name" value="birA_ligase"/>
    <property type="match status" value="1"/>
</dbReference>
<dbReference type="SUPFAM" id="SSF55681">
    <property type="entry name" value="Class II aaRS and biotin synthetases"/>
    <property type="match status" value="1"/>
</dbReference>
<dbReference type="GO" id="GO:0009249">
    <property type="term" value="P:protein lipoylation"/>
    <property type="evidence" value="ECO:0007669"/>
    <property type="project" value="UniProtKB-ARBA"/>
</dbReference>
<dbReference type="CDD" id="cd16442">
    <property type="entry name" value="BPL"/>
    <property type="match status" value="1"/>
</dbReference>
<keyword evidence="8" id="KW-1185">Reference proteome</keyword>
<dbReference type="SUPFAM" id="SSF46785">
    <property type="entry name" value="Winged helix' DNA-binding domain"/>
    <property type="match status" value="1"/>
</dbReference>
<feature type="DNA-binding region" description="H-T-H motif" evidence="5">
    <location>
        <begin position="19"/>
        <end position="38"/>
    </location>
</feature>
<dbReference type="InterPro" id="IPR030855">
    <property type="entry name" value="Bifunct_BirA"/>
</dbReference>
<dbReference type="InterPro" id="IPR008988">
    <property type="entry name" value="Transcriptional_repressor_C"/>
</dbReference>
<evidence type="ECO:0000259" key="6">
    <source>
        <dbReference type="PROSITE" id="PS51733"/>
    </source>
</evidence>